<dbReference type="AlphaFoldDB" id="A0A375IKQ2"/>
<sequence>MLEYKLLTLKPKLAIPKVTLSPIYWVNLLRARGQLSLLRTRYCKFGGRRNTDEALRNG</sequence>
<protein>
    <submittedName>
        <fullName evidence="1">Uncharacterized protein</fullName>
    </submittedName>
</protein>
<name>A0A375IKQ2_9BURK</name>
<proteinExistence type="predicted"/>
<evidence type="ECO:0000313" key="1">
    <source>
        <dbReference type="EMBL" id="SPK74002.1"/>
    </source>
</evidence>
<dbReference type="Proteomes" id="UP000255505">
    <property type="component" value="Chromosome I"/>
</dbReference>
<gene>
    <name evidence="1" type="ORF">CT19425_120244</name>
</gene>
<accession>A0A375IKQ2</accession>
<evidence type="ECO:0000313" key="2">
    <source>
        <dbReference type="Proteomes" id="UP000255505"/>
    </source>
</evidence>
<reference evidence="1 2" key="1">
    <citation type="submission" date="2018-01" db="EMBL/GenBank/DDBJ databases">
        <authorList>
            <person name="Gaut B.S."/>
            <person name="Morton B.R."/>
            <person name="Clegg M.T."/>
            <person name="Duvall M.R."/>
        </authorList>
    </citation>
    <scope>NUCLEOTIDE SEQUENCE [LARGE SCALE GENOMIC DNA]</scope>
    <source>
        <strain evidence="1">Cupriavidus taiwanensis LMG 19425</strain>
    </source>
</reference>
<dbReference type="EMBL" id="LT991976">
    <property type="protein sequence ID" value="SPK74002.1"/>
    <property type="molecule type" value="Genomic_DNA"/>
</dbReference>
<organism evidence="1 2">
    <name type="scientific">Cupriavidus taiwanensis</name>
    <dbReference type="NCBI Taxonomy" id="164546"/>
    <lineage>
        <taxon>Bacteria</taxon>
        <taxon>Pseudomonadati</taxon>
        <taxon>Pseudomonadota</taxon>
        <taxon>Betaproteobacteria</taxon>
        <taxon>Burkholderiales</taxon>
        <taxon>Burkholderiaceae</taxon>
        <taxon>Cupriavidus</taxon>
    </lineage>
</organism>